<proteinExistence type="predicted"/>
<dbReference type="EMBL" id="JAESVN010000002">
    <property type="protein sequence ID" value="MBL4916635.1"/>
    <property type="molecule type" value="Genomic_DNA"/>
</dbReference>
<dbReference type="GO" id="GO:0016757">
    <property type="term" value="F:glycosyltransferase activity"/>
    <property type="evidence" value="ECO:0007669"/>
    <property type="project" value="TreeGrafter"/>
</dbReference>
<evidence type="ECO:0000256" key="2">
    <source>
        <dbReference type="ARBA" id="ARBA00022692"/>
    </source>
</evidence>
<dbReference type="GO" id="GO:0016020">
    <property type="term" value="C:membrane"/>
    <property type="evidence" value="ECO:0007669"/>
    <property type="project" value="UniProtKB-SubCell"/>
</dbReference>
<keyword evidence="2" id="KW-0812">Transmembrane</keyword>
<dbReference type="PANTHER" id="PTHR21461">
    <property type="entry name" value="GLYCOSYLTRANSFERASE FAMILY 92 PROTEIN"/>
    <property type="match status" value="1"/>
</dbReference>
<dbReference type="AlphaFoldDB" id="A0A8K0XZ13"/>
<dbReference type="Proteomes" id="UP000648908">
    <property type="component" value="Unassembled WGS sequence"/>
</dbReference>
<gene>
    <name evidence="4" type="ORF">JL811_05320</name>
</gene>
<comment type="subcellular location">
    <subcellularLocation>
        <location evidence="1">Membrane</location>
        <topology evidence="1">Single-pass membrane protein</topology>
    </subcellularLocation>
</comment>
<protein>
    <submittedName>
        <fullName evidence="4">Glycosyltransferase family 2 protein</fullName>
    </submittedName>
</protein>
<sequence>MRIFSVTSMKDEGPFLLEWIAYHRLIGVTDFLIFSNDCSDGTDTLLDALASAGVVEHRRQTVDPAKGAQWQALAAAWKHPARKAADWMLFSDVDEFPLVKTGARRLPDLIAALPEGADAVTLPWRLFGAAAVAGFADRPVTAQFTRCAPVPLLHPVAATFYKTLFRPQSFRAAGIHRPKRRKNAPLPCWVNGAGGPMPDWFAERDGRLSLLGMPEARSLAELHHYSLRSAESFIVKSLRGLANRKDKAVDLSYWVERNFNSEQNDAMAVWAGPLAAEIAELKALPGMGALHDAACDWHRMAFAQAMRGGEAYRLYCHCLHAAGSAPLPGPLAMRLFRMFGALE</sequence>
<evidence type="ECO:0000313" key="5">
    <source>
        <dbReference type="Proteomes" id="UP000648908"/>
    </source>
</evidence>
<dbReference type="RefSeq" id="WP_202687461.1">
    <property type="nucleotide sequence ID" value="NZ_JAESVN010000002.1"/>
</dbReference>
<keyword evidence="3" id="KW-0472">Membrane</keyword>
<dbReference type="PANTHER" id="PTHR21461:SF69">
    <property type="entry name" value="GLYCOSYLTRANSFERASE FAMILY 92 PROTEIN"/>
    <property type="match status" value="1"/>
</dbReference>
<dbReference type="Pfam" id="PF13704">
    <property type="entry name" value="Glyco_tranf_2_4"/>
    <property type="match status" value="1"/>
</dbReference>
<accession>A0A8K0XZ13</accession>
<name>A0A8K0XZ13_9RHOB</name>
<organism evidence="4 5">
    <name type="scientific">Szabonella alba</name>
    <dbReference type="NCBI Taxonomy" id="2804194"/>
    <lineage>
        <taxon>Bacteria</taxon>
        <taxon>Pseudomonadati</taxon>
        <taxon>Pseudomonadota</taxon>
        <taxon>Alphaproteobacteria</taxon>
        <taxon>Rhodobacterales</taxon>
        <taxon>Paracoccaceae</taxon>
        <taxon>Szabonella</taxon>
    </lineage>
</organism>
<evidence type="ECO:0000313" key="4">
    <source>
        <dbReference type="EMBL" id="MBL4916635.1"/>
    </source>
</evidence>
<dbReference type="GO" id="GO:0005737">
    <property type="term" value="C:cytoplasm"/>
    <property type="evidence" value="ECO:0007669"/>
    <property type="project" value="TreeGrafter"/>
</dbReference>
<evidence type="ECO:0000256" key="3">
    <source>
        <dbReference type="ARBA" id="ARBA00022989"/>
    </source>
</evidence>
<reference evidence="4" key="1">
    <citation type="submission" date="2021-01" db="EMBL/GenBank/DDBJ databases">
        <title>Tabrizicola alba sp. nov. a motile alkaliphilic bacterium isolated from a soda lake.</title>
        <authorList>
            <person name="Szuroczki S."/>
            <person name="Abbaszade G."/>
            <person name="Schumann P."/>
            <person name="Toth E."/>
        </authorList>
    </citation>
    <scope>NUCLEOTIDE SEQUENCE</scope>
    <source>
        <strain evidence="4">DMG-N-6</strain>
    </source>
</reference>
<keyword evidence="5" id="KW-1185">Reference proteome</keyword>
<keyword evidence="3" id="KW-1133">Transmembrane helix</keyword>
<comment type="caution">
    <text evidence="4">The sequence shown here is derived from an EMBL/GenBank/DDBJ whole genome shotgun (WGS) entry which is preliminary data.</text>
</comment>
<evidence type="ECO:0000256" key="1">
    <source>
        <dbReference type="ARBA" id="ARBA00004167"/>
    </source>
</evidence>